<organism evidence="2 3">
    <name type="scientific">Gilvimarinus xylanilyticus</name>
    <dbReference type="NCBI Taxonomy" id="2944139"/>
    <lineage>
        <taxon>Bacteria</taxon>
        <taxon>Pseudomonadati</taxon>
        <taxon>Pseudomonadota</taxon>
        <taxon>Gammaproteobacteria</taxon>
        <taxon>Cellvibrionales</taxon>
        <taxon>Cellvibrionaceae</taxon>
        <taxon>Gilvimarinus</taxon>
    </lineage>
</organism>
<dbReference type="PANTHER" id="PTHR43424">
    <property type="entry name" value="LOCUS PUTATIVE PROTEIN 1-RELATED"/>
    <property type="match status" value="1"/>
</dbReference>
<reference evidence="2" key="2">
    <citation type="submission" date="2023-01" db="EMBL/GenBank/DDBJ databases">
        <title>Gilvimarinus xylanilyticus HB14 isolated from Caulerpa lentillifera aquaculture base in Hainan, China.</title>
        <authorList>
            <person name="Zhang Y.-J."/>
        </authorList>
    </citation>
    <scope>NUCLEOTIDE SEQUENCE</scope>
    <source>
        <strain evidence="2">HB14</strain>
    </source>
</reference>
<keyword evidence="1" id="KW-0472">Membrane</keyword>
<evidence type="ECO:0000256" key="1">
    <source>
        <dbReference type="SAM" id="Phobius"/>
    </source>
</evidence>
<keyword evidence="1" id="KW-1133">Transmembrane helix</keyword>
<feature type="transmembrane region" description="Helical" evidence="1">
    <location>
        <begin position="295"/>
        <end position="313"/>
    </location>
</feature>
<name>A0A9X2KTT8_9GAMM</name>
<protein>
    <recommendedName>
        <fullName evidence="4">Polysaccharide biosynthesis protein C-terminal domain-containing protein</fullName>
    </recommendedName>
</protein>
<evidence type="ECO:0000313" key="3">
    <source>
        <dbReference type="Proteomes" id="UP001139319"/>
    </source>
</evidence>
<feature type="transmembrane region" description="Helical" evidence="1">
    <location>
        <begin position="179"/>
        <end position="199"/>
    </location>
</feature>
<evidence type="ECO:0008006" key="4">
    <source>
        <dbReference type="Google" id="ProtNLM"/>
    </source>
</evidence>
<proteinExistence type="predicted"/>
<keyword evidence="1" id="KW-0812">Transmembrane</keyword>
<feature type="transmembrane region" description="Helical" evidence="1">
    <location>
        <begin position="91"/>
        <end position="111"/>
    </location>
</feature>
<feature type="transmembrane region" description="Helical" evidence="1">
    <location>
        <begin position="150"/>
        <end position="173"/>
    </location>
</feature>
<accession>A0A9X2KTT8</accession>
<dbReference type="AlphaFoldDB" id="A0A9X2KTT8"/>
<comment type="caution">
    <text evidence="2">The sequence shown here is derived from an EMBL/GenBank/DDBJ whole genome shotgun (WGS) entry which is preliminary data.</text>
</comment>
<dbReference type="RefSeq" id="WP_253968513.1">
    <property type="nucleotide sequence ID" value="NZ_JAMFTH010000004.1"/>
</dbReference>
<gene>
    <name evidence="2" type="ORF">M6D89_13005</name>
</gene>
<dbReference type="PANTHER" id="PTHR43424:SF1">
    <property type="entry name" value="LOCUS PUTATIVE PROTEIN 1-RELATED"/>
    <property type="match status" value="1"/>
</dbReference>
<feature type="transmembrane region" description="Helical" evidence="1">
    <location>
        <begin position="319"/>
        <end position="342"/>
    </location>
</feature>
<sequence>MYKTNFIGLLACQQSVALFAQLLKLVFMASYLVLSTNVLGVDDYGFVVVVVGMAAVVSQFVGVGSGVANIRDASKDASLFSEAWGTSLARYMFSGIFLAVGYSVCSCFIFSAGQSFIVYFFIAVSELVLFPLCASAAYGIMGFGLIRTSLMVQVFPSILKIISLSIFVIVLGRLSIEEYILSMVFSGLVSVVACFYIALRVLPKPRYPGIGRILNVKSDFLYPLSGVTNHLSWEGVKPLVLMASGAAESGLFGAASRIVGSAAMPLNSIIQSQAYRLFSYGRELNFQHQKFFKEYALAFSVYGLICILLFWLIKSYWAIVLGLGFEEAGLIISILSLSLPVYFLRQIIGAVLTVTNNVICRVLVDVLSGLVCLGGAWWLIPTKGAIGGALAIILSEVFWLLVVFLMRKSIFDFRIP</sequence>
<evidence type="ECO:0000313" key="2">
    <source>
        <dbReference type="EMBL" id="MCP8900221.1"/>
    </source>
</evidence>
<feature type="transmembrane region" description="Helical" evidence="1">
    <location>
        <begin position="386"/>
        <end position="406"/>
    </location>
</feature>
<keyword evidence="3" id="KW-1185">Reference proteome</keyword>
<feature type="transmembrane region" description="Helical" evidence="1">
    <location>
        <begin position="117"/>
        <end position="138"/>
    </location>
</feature>
<dbReference type="EMBL" id="JAMFTH010000004">
    <property type="protein sequence ID" value="MCP8900221.1"/>
    <property type="molecule type" value="Genomic_DNA"/>
</dbReference>
<feature type="transmembrane region" description="Helical" evidence="1">
    <location>
        <begin position="44"/>
        <end position="70"/>
    </location>
</feature>
<feature type="transmembrane region" description="Helical" evidence="1">
    <location>
        <begin position="362"/>
        <end position="380"/>
    </location>
</feature>
<dbReference type="Proteomes" id="UP001139319">
    <property type="component" value="Unassembled WGS sequence"/>
</dbReference>
<dbReference type="InterPro" id="IPR052556">
    <property type="entry name" value="PolySynth_Transporter"/>
</dbReference>
<reference evidence="2" key="1">
    <citation type="submission" date="2022-05" db="EMBL/GenBank/DDBJ databases">
        <authorList>
            <person name="Sun H.-N."/>
        </authorList>
    </citation>
    <scope>NUCLEOTIDE SEQUENCE</scope>
    <source>
        <strain evidence="2">HB14</strain>
    </source>
</reference>